<name>A0A5E4XKH0_9BURK</name>
<reference evidence="2 3" key="1">
    <citation type="submission" date="2019-08" db="EMBL/GenBank/DDBJ databases">
        <authorList>
            <person name="Peeters C."/>
        </authorList>
    </citation>
    <scope>NUCLEOTIDE SEQUENCE [LARGE SCALE GENOMIC DNA]</scope>
    <source>
        <strain evidence="2 3">LMG 31113</strain>
    </source>
</reference>
<feature type="compositionally biased region" description="Basic and acidic residues" evidence="1">
    <location>
        <begin position="136"/>
        <end position="150"/>
    </location>
</feature>
<dbReference type="Proteomes" id="UP000382577">
    <property type="component" value="Unassembled WGS sequence"/>
</dbReference>
<proteinExistence type="predicted"/>
<evidence type="ECO:0000256" key="1">
    <source>
        <dbReference type="SAM" id="MobiDB-lite"/>
    </source>
</evidence>
<gene>
    <name evidence="2" type="ORF">PFI31113_03900</name>
</gene>
<feature type="region of interest" description="Disordered" evidence="1">
    <location>
        <begin position="1"/>
        <end position="56"/>
    </location>
</feature>
<protein>
    <submittedName>
        <fullName evidence="2">Uncharacterized protein</fullName>
    </submittedName>
</protein>
<dbReference type="EMBL" id="CABPRW010000009">
    <property type="protein sequence ID" value="VVE36628.1"/>
    <property type="molecule type" value="Genomic_DNA"/>
</dbReference>
<sequence>MRTVGRPSRQRNMAALQSRPLARTVGDRTVARSGPIGRWQRGAPPLPEGHASTQTYGDPVVHVLPAHPAQRRRRPRADHVRDVPRCGIRRFRRPHPIQSSRQGACLVREASPPCRRVQNVGNIGFENVRAQAIAREQDCARQEEDREDASHVATQKDAPRSPDSRQPTAFAFPRLRSCTAL</sequence>
<dbReference type="AlphaFoldDB" id="A0A5E4XKH0"/>
<organism evidence="2 3">
    <name type="scientific">Pandoraea fibrosis</name>
    <dbReference type="NCBI Taxonomy" id="1891094"/>
    <lineage>
        <taxon>Bacteria</taxon>
        <taxon>Pseudomonadati</taxon>
        <taxon>Pseudomonadota</taxon>
        <taxon>Betaproteobacteria</taxon>
        <taxon>Burkholderiales</taxon>
        <taxon>Burkholderiaceae</taxon>
        <taxon>Pandoraea</taxon>
    </lineage>
</organism>
<accession>A0A5E4XKH0</accession>
<evidence type="ECO:0000313" key="2">
    <source>
        <dbReference type="EMBL" id="VVE36628.1"/>
    </source>
</evidence>
<feature type="region of interest" description="Disordered" evidence="1">
    <location>
        <begin position="136"/>
        <end position="181"/>
    </location>
</feature>
<evidence type="ECO:0000313" key="3">
    <source>
        <dbReference type="Proteomes" id="UP000382577"/>
    </source>
</evidence>